<dbReference type="InterPro" id="IPR009060">
    <property type="entry name" value="UBA-like_sf"/>
</dbReference>
<gene>
    <name evidence="4" type="ORF">SI8410_07010755</name>
</gene>
<evidence type="ECO:0000256" key="1">
    <source>
        <dbReference type="SAM" id="Coils"/>
    </source>
</evidence>
<feature type="region of interest" description="Disordered" evidence="2">
    <location>
        <begin position="424"/>
        <end position="443"/>
    </location>
</feature>
<evidence type="ECO:0000256" key="2">
    <source>
        <dbReference type="SAM" id="MobiDB-lite"/>
    </source>
</evidence>
<dbReference type="Gene3D" id="1.10.8.10">
    <property type="entry name" value="DNA helicase RuvA subunit, C-terminal domain"/>
    <property type="match status" value="1"/>
</dbReference>
<feature type="compositionally biased region" description="Basic and acidic residues" evidence="2">
    <location>
        <begin position="108"/>
        <end position="118"/>
    </location>
</feature>
<dbReference type="InterPro" id="IPR015940">
    <property type="entry name" value="UBA"/>
</dbReference>
<dbReference type="AlphaFoldDB" id="A0A7I8KSY5"/>
<dbReference type="SUPFAM" id="SSF46934">
    <property type="entry name" value="UBA-like"/>
    <property type="match status" value="1"/>
</dbReference>
<feature type="compositionally biased region" description="Basic residues" evidence="2">
    <location>
        <begin position="119"/>
        <end position="128"/>
    </location>
</feature>
<dbReference type="PANTHER" id="PTHR35294:SF1">
    <property type="entry name" value="OS05G0409000 PROTEIN"/>
    <property type="match status" value="1"/>
</dbReference>
<dbReference type="OrthoDB" id="515654at2759"/>
<feature type="domain" description="UBA" evidence="3">
    <location>
        <begin position="133"/>
        <end position="185"/>
    </location>
</feature>
<organism evidence="4 5">
    <name type="scientific">Spirodela intermedia</name>
    <name type="common">Intermediate duckweed</name>
    <dbReference type="NCBI Taxonomy" id="51605"/>
    <lineage>
        <taxon>Eukaryota</taxon>
        <taxon>Viridiplantae</taxon>
        <taxon>Streptophyta</taxon>
        <taxon>Embryophyta</taxon>
        <taxon>Tracheophyta</taxon>
        <taxon>Spermatophyta</taxon>
        <taxon>Magnoliopsida</taxon>
        <taxon>Liliopsida</taxon>
        <taxon>Araceae</taxon>
        <taxon>Lemnoideae</taxon>
        <taxon>Spirodela</taxon>
    </lineage>
</organism>
<feature type="compositionally biased region" description="Low complexity" evidence="2">
    <location>
        <begin position="55"/>
        <end position="74"/>
    </location>
</feature>
<accession>A0A7I8KSY5</accession>
<keyword evidence="5" id="KW-1185">Reference proteome</keyword>
<sequence>MSPAMRLKSRDKFSGKVAARDHRLEQKAHTKLSMAPVNARSMEAATLSSPPSPAPESYCLAQAAGEQSGSSSGAITEYDSLSTNGSCSGESEDLKERPAAVGPSAGSDIEKRDKIRQKNERKHQRQRERRAQELHERAQRSLMAWKLETLSQKLVAMGFPLGRVTTALLLNKGRVEESAVWLLDGGEEAELLRGAASLSDLGDELNIDISEELTKIANLEASLQCSKQEVERAIVASDGNLERAAETLKTLKPVSPLAPSKDEVSSEPPAASRMNKVAVTMPVQNLRLMRTQVKVATSSSAPLLQKRDEMGYNYTKGAAAVVASLSSVPSIRSSQSAQQSPLPKAAEWAKPPDVVVGVVDKMWPGVSATGAQPPVSALPSSPVVAPPAKSEARHVAAWSEPKTVAQVGGALREPVIVMQRPQQPAAAKNSSNSSRAVLNAPPPVTSGQYPVEIDVAETSKPVEAAAAAAAALGLGHLGRHQNQNQFRPFVLGSVGATAAASSLTLPPSLGFFTGWGSATPPMAHSPFSMDWTSMDSSMVQCDYATIDWSLDSTPCDLGGAFRKSQWLYDDAWPLTVLEKELGMSGGRIHHKAGLQVGGLAVSPPPLSPSPAAVAHEWTSPFAGKDLFCLSRQFGASPSL</sequence>
<feature type="region of interest" description="Disordered" evidence="2">
    <location>
        <begin position="1"/>
        <end position="135"/>
    </location>
</feature>
<proteinExistence type="predicted"/>
<keyword evidence="1" id="KW-0175">Coiled coil</keyword>
<name>A0A7I8KSY5_SPIIN</name>
<evidence type="ECO:0000313" key="4">
    <source>
        <dbReference type="EMBL" id="CAA7400085.1"/>
    </source>
</evidence>
<feature type="compositionally biased region" description="Basic and acidic residues" evidence="2">
    <location>
        <begin position="8"/>
        <end position="28"/>
    </location>
</feature>
<reference evidence="4" key="1">
    <citation type="submission" date="2020-02" db="EMBL/GenBank/DDBJ databases">
        <authorList>
            <person name="Scholz U."/>
            <person name="Mascher M."/>
            <person name="Fiebig A."/>
        </authorList>
    </citation>
    <scope>NUCLEOTIDE SEQUENCE</scope>
</reference>
<evidence type="ECO:0000313" key="5">
    <source>
        <dbReference type="Proteomes" id="UP000663760"/>
    </source>
</evidence>
<dbReference type="PROSITE" id="PS50030">
    <property type="entry name" value="UBA"/>
    <property type="match status" value="1"/>
</dbReference>
<protein>
    <recommendedName>
        <fullName evidence="3">UBA domain-containing protein</fullName>
    </recommendedName>
</protein>
<dbReference type="PANTHER" id="PTHR35294">
    <property type="entry name" value="UBIQUITIN-ASSOCIATED/TRANSLATION ELONGATION FACTOR EF1B PROTEIN"/>
    <property type="match status" value="1"/>
</dbReference>
<dbReference type="Proteomes" id="UP000663760">
    <property type="component" value="Chromosome 7"/>
</dbReference>
<evidence type="ECO:0000259" key="3">
    <source>
        <dbReference type="PROSITE" id="PS50030"/>
    </source>
</evidence>
<feature type="coiled-coil region" evidence="1">
    <location>
        <begin position="209"/>
        <end position="236"/>
    </location>
</feature>
<feature type="compositionally biased region" description="Polar residues" evidence="2">
    <location>
        <begin position="79"/>
        <end position="89"/>
    </location>
</feature>
<dbReference type="EMBL" id="LR746270">
    <property type="protein sequence ID" value="CAA7400085.1"/>
    <property type="molecule type" value="Genomic_DNA"/>
</dbReference>
<feature type="compositionally biased region" description="Low complexity" evidence="2">
    <location>
        <begin position="425"/>
        <end position="436"/>
    </location>
</feature>